<dbReference type="PANTHER" id="PTHR14344">
    <property type="entry name" value="WD REPEAT PROTEIN"/>
    <property type="match status" value="1"/>
</dbReference>
<keyword evidence="10" id="KW-1133">Transmembrane helix</keyword>
<evidence type="ECO:0000313" key="12">
    <source>
        <dbReference type="EMBL" id="CAB3984032.1"/>
    </source>
</evidence>
<keyword evidence="10" id="KW-0472">Membrane</keyword>
<dbReference type="Proteomes" id="UP001152795">
    <property type="component" value="Unassembled WGS sequence"/>
</dbReference>
<dbReference type="EMBL" id="CACRXK020000687">
    <property type="protein sequence ID" value="CAB3984032.1"/>
    <property type="molecule type" value="Genomic_DNA"/>
</dbReference>
<dbReference type="InterPro" id="IPR015943">
    <property type="entry name" value="WD40/YVTN_repeat-like_dom_sf"/>
</dbReference>
<evidence type="ECO:0000256" key="9">
    <source>
        <dbReference type="SAM" id="MobiDB-lite"/>
    </source>
</evidence>
<proteinExistence type="inferred from homology"/>
<dbReference type="PROSITE" id="PS00022">
    <property type="entry name" value="EGF_1"/>
    <property type="match status" value="1"/>
</dbReference>
<evidence type="ECO:0000256" key="3">
    <source>
        <dbReference type="ARBA" id="ARBA00022574"/>
    </source>
</evidence>
<keyword evidence="3" id="KW-0853">WD repeat</keyword>
<evidence type="ECO:0000256" key="4">
    <source>
        <dbReference type="ARBA" id="ARBA00022694"/>
    </source>
</evidence>
<comment type="caution">
    <text evidence="12">The sequence shown here is derived from an EMBL/GenBank/DDBJ whole genome shotgun (WGS) entry which is preliminary data.</text>
</comment>
<dbReference type="PROSITE" id="PS50026">
    <property type="entry name" value="EGF_3"/>
    <property type="match status" value="1"/>
</dbReference>
<dbReference type="CDD" id="cd00054">
    <property type="entry name" value="EGF_CA"/>
    <property type="match status" value="1"/>
</dbReference>
<evidence type="ECO:0000256" key="6">
    <source>
        <dbReference type="ARBA" id="ARBA00038255"/>
    </source>
</evidence>
<evidence type="ECO:0000256" key="2">
    <source>
        <dbReference type="ARBA" id="ARBA00022490"/>
    </source>
</evidence>
<dbReference type="SMART" id="SM00181">
    <property type="entry name" value="EGF"/>
    <property type="match status" value="1"/>
</dbReference>
<organism evidence="12 13">
    <name type="scientific">Paramuricea clavata</name>
    <name type="common">Red gorgonian</name>
    <name type="synonym">Violescent sea-whip</name>
    <dbReference type="NCBI Taxonomy" id="317549"/>
    <lineage>
        <taxon>Eukaryota</taxon>
        <taxon>Metazoa</taxon>
        <taxon>Cnidaria</taxon>
        <taxon>Anthozoa</taxon>
        <taxon>Octocorallia</taxon>
        <taxon>Malacalcyonacea</taxon>
        <taxon>Plexauridae</taxon>
        <taxon>Paramuricea</taxon>
    </lineage>
</organism>
<sequence>MVLKNEINGKSSNLNTSLISSCTLLAELRNLSRRSRKKKRLGSYKDEEFTCDIRFMSLSAFPVTDLVRSVWTAVDVPPAVGVIAGCSDGYLRFYVFDYEVKNFTVIGQGTWNERCVLCVGHFFHIVSTQSRLIVYASDTAGYISFWDVTQLYIEHFSRQREDIDDTDILEERFNSMNTGDACVLGNQRLETENDFSSSKNSSSQNSVADNPNKIKSKKDFIRPFYSHKLHQSGVNSISLMTKENDKYLLCSGGDDGAVAFASFKIQAVNDEVDICSWNMVSIPNAHTSAATGAKLLNDNTAVSASIDQRLKLWKIDWNNEITKLSAVTLIDAYWLDVVDVQGIDEQRDRNGLYYIVASGVGLMILSPAVQFLANGKSSTLFIRANLAGFDQTCNTCGQIYFNVEHGVQDRFLHDGRNLATKIVKSDSECFVECSFDCRCMSFTVCENSCQLNAGSRKLVKKSLRHKHGCRYYDLPPFKSTCDSSSSPPRLCGLPSSPLCYNGATCVVNVTDTTRPFQCQCPTGYYGNECQIKNPKTCLDYWTDKVKPMSEKYTLVDSSGKMYEIFCDFDSEEGMAWTLFESFDLNHHFYLVEYSFTEDYPKNDHSLNWKLFRLRKSVMSEISSLSTFWRATCSYSVYGVDFRDYIRVRLSIMDPLAYDHSPECSTVDYFDIKGTNCMNCTQIIFQTNKRCSVSDLTSVIRVNVLSTHQRSSINVAMGTMRDFLAAMTSVQTRNTDVVRKIRLQLNFGLVQ</sequence>
<feature type="domain" description="EGF-like" evidence="11">
    <location>
        <begin position="487"/>
        <end position="530"/>
    </location>
</feature>
<evidence type="ECO:0000256" key="5">
    <source>
        <dbReference type="ARBA" id="ARBA00022737"/>
    </source>
</evidence>
<keyword evidence="8" id="KW-0245">EGF-like domain</keyword>
<dbReference type="Gene3D" id="2.130.10.10">
    <property type="entry name" value="YVTN repeat-like/Quinoprotein amine dehydrogenase"/>
    <property type="match status" value="1"/>
</dbReference>
<dbReference type="PROSITE" id="PS51257">
    <property type="entry name" value="PROKAR_LIPOPROTEIN"/>
    <property type="match status" value="1"/>
</dbReference>
<keyword evidence="13" id="KW-1185">Reference proteome</keyword>
<reference evidence="12" key="1">
    <citation type="submission" date="2020-04" db="EMBL/GenBank/DDBJ databases">
        <authorList>
            <person name="Alioto T."/>
            <person name="Alioto T."/>
            <person name="Gomez Garrido J."/>
        </authorList>
    </citation>
    <scope>NUCLEOTIDE SEQUENCE</scope>
    <source>
        <strain evidence="12">A484AB</strain>
    </source>
</reference>
<evidence type="ECO:0000259" key="11">
    <source>
        <dbReference type="PROSITE" id="PS50026"/>
    </source>
</evidence>
<dbReference type="PROSITE" id="PS01186">
    <property type="entry name" value="EGF_2"/>
    <property type="match status" value="1"/>
</dbReference>
<keyword evidence="4" id="KW-0819">tRNA processing</keyword>
<dbReference type="SUPFAM" id="SSF50978">
    <property type="entry name" value="WD40 repeat-like"/>
    <property type="match status" value="1"/>
</dbReference>
<evidence type="ECO:0000256" key="8">
    <source>
        <dbReference type="PROSITE-ProRule" id="PRU00076"/>
    </source>
</evidence>
<dbReference type="PANTHER" id="PTHR14344:SF3">
    <property type="entry name" value="WD REPEAT-CONTAINING PROTEIN 6"/>
    <property type="match status" value="1"/>
</dbReference>
<evidence type="ECO:0000256" key="10">
    <source>
        <dbReference type="SAM" id="Phobius"/>
    </source>
</evidence>
<accession>A0A6S7G587</accession>
<dbReference type="AlphaFoldDB" id="A0A6S7G587"/>
<evidence type="ECO:0000256" key="1">
    <source>
        <dbReference type="ARBA" id="ARBA00004496"/>
    </source>
</evidence>
<dbReference type="SUPFAM" id="SSF57196">
    <property type="entry name" value="EGF/Laminin"/>
    <property type="match status" value="1"/>
</dbReference>
<comment type="similarity">
    <text evidence="6">Belongs to the WD repeat WDR6 family.</text>
</comment>
<protein>
    <recommendedName>
        <fullName evidence="7">tRNA (34-2'-O)-methyltransferase regulator WDR6</fullName>
    </recommendedName>
</protein>
<dbReference type="InterPro" id="IPR001680">
    <property type="entry name" value="WD40_rpt"/>
</dbReference>
<feature type="transmembrane region" description="Helical" evidence="10">
    <location>
        <begin position="352"/>
        <end position="373"/>
    </location>
</feature>
<keyword evidence="10" id="KW-0812">Transmembrane</keyword>
<keyword evidence="2" id="KW-0963">Cytoplasm</keyword>
<keyword evidence="12" id="KW-0670">Pyruvate</keyword>
<dbReference type="InterPro" id="IPR000742">
    <property type="entry name" value="EGF"/>
</dbReference>
<dbReference type="SMART" id="SM00320">
    <property type="entry name" value="WD40"/>
    <property type="match status" value="2"/>
</dbReference>
<dbReference type="GO" id="GO:0005737">
    <property type="term" value="C:cytoplasm"/>
    <property type="evidence" value="ECO:0007669"/>
    <property type="project" value="UniProtKB-SubCell"/>
</dbReference>
<gene>
    <name evidence="12" type="ORF">PACLA_8A057349</name>
</gene>
<dbReference type="InterPro" id="IPR051973">
    <property type="entry name" value="tRNA_Anticodon_Mtase-Reg"/>
</dbReference>
<keyword evidence="8" id="KW-1015">Disulfide bond</keyword>
<feature type="region of interest" description="Disordered" evidence="9">
    <location>
        <begin position="193"/>
        <end position="213"/>
    </location>
</feature>
<comment type="caution">
    <text evidence="8">Lacks conserved residue(s) required for the propagation of feature annotation.</text>
</comment>
<dbReference type="GO" id="GO:0030488">
    <property type="term" value="P:tRNA methylation"/>
    <property type="evidence" value="ECO:0007669"/>
    <property type="project" value="TreeGrafter"/>
</dbReference>
<dbReference type="Gene3D" id="2.10.25.10">
    <property type="entry name" value="Laminin"/>
    <property type="match status" value="1"/>
</dbReference>
<name>A0A6S7G587_PARCT</name>
<evidence type="ECO:0000256" key="7">
    <source>
        <dbReference type="ARBA" id="ARBA00040154"/>
    </source>
</evidence>
<dbReference type="Pfam" id="PF00008">
    <property type="entry name" value="EGF"/>
    <property type="match status" value="1"/>
</dbReference>
<dbReference type="OrthoDB" id="5594999at2759"/>
<comment type="subcellular location">
    <subcellularLocation>
        <location evidence="1">Cytoplasm</location>
    </subcellularLocation>
</comment>
<feature type="compositionally biased region" description="Low complexity" evidence="9">
    <location>
        <begin position="196"/>
        <end position="206"/>
    </location>
</feature>
<evidence type="ECO:0000313" key="13">
    <source>
        <dbReference type="Proteomes" id="UP001152795"/>
    </source>
</evidence>
<feature type="disulfide bond" evidence="8">
    <location>
        <begin position="520"/>
        <end position="529"/>
    </location>
</feature>
<dbReference type="InterPro" id="IPR036322">
    <property type="entry name" value="WD40_repeat_dom_sf"/>
</dbReference>
<keyword evidence="5" id="KW-0677">Repeat</keyword>